<reference evidence="2" key="2">
    <citation type="journal article" date="2021" name="PeerJ">
        <title>Extensive microbial diversity within the chicken gut microbiome revealed by metagenomics and culture.</title>
        <authorList>
            <person name="Gilroy R."/>
            <person name="Ravi A."/>
            <person name="Getino M."/>
            <person name="Pursley I."/>
            <person name="Horton D.L."/>
            <person name="Alikhan N.F."/>
            <person name="Baker D."/>
            <person name="Gharbi K."/>
            <person name="Hall N."/>
            <person name="Watson M."/>
            <person name="Adriaenssens E.M."/>
            <person name="Foster-Nyarko E."/>
            <person name="Jarju S."/>
            <person name="Secka A."/>
            <person name="Antonio M."/>
            <person name="Oren A."/>
            <person name="Chaudhuri R.R."/>
            <person name="La Ragione R."/>
            <person name="Hildebrand F."/>
            <person name="Pallen M.J."/>
        </authorList>
    </citation>
    <scope>NUCLEOTIDE SEQUENCE</scope>
    <source>
        <strain evidence="2">7293</strain>
    </source>
</reference>
<accession>A0A9D9DYT7</accession>
<dbReference type="EMBL" id="JADIMT010000018">
    <property type="protein sequence ID" value="MBO8435540.1"/>
    <property type="molecule type" value="Genomic_DNA"/>
</dbReference>
<protein>
    <submittedName>
        <fullName evidence="2">AAA family ATPase</fullName>
    </submittedName>
</protein>
<dbReference type="InterPro" id="IPR018631">
    <property type="entry name" value="AAA-ATPase-like_dom"/>
</dbReference>
<organism evidence="2 3">
    <name type="scientific">Candidatus Ornithospirochaeta stercoripullorum</name>
    <dbReference type="NCBI Taxonomy" id="2840899"/>
    <lineage>
        <taxon>Bacteria</taxon>
        <taxon>Pseudomonadati</taxon>
        <taxon>Spirochaetota</taxon>
        <taxon>Spirochaetia</taxon>
        <taxon>Spirochaetales</taxon>
        <taxon>Spirochaetaceae</taxon>
        <taxon>Spirochaetaceae incertae sedis</taxon>
        <taxon>Candidatus Ornithospirochaeta</taxon>
    </lineage>
</organism>
<proteinExistence type="predicted"/>
<gene>
    <name evidence="2" type="ORF">IAA97_00975</name>
</gene>
<dbReference type="InterPro" id="IPR027417">
    <property type="entry name" value="P-loop_NTPase"/>
</dbReference>
<reference evidence="2" key="1">
    <citation type="submission" date="2020-10" db="EMBL/GenBank/DDBJ databases">
        <authorList>
            <person name="Gilroy R."/>
        </authorList>
    </citation>
    <scope>NUCLEOTIDE SEQUENCE</scope>
    <source>
        <strain evidence="2">7293</strain>
    </source>
</reference>
<evidence type="ECO:0000259" key="1">
    <source>
        <dbReference type="Pfam" id="PF09820"/>
    </source>
</evidence>
<dbReference type="SUPFAM" id="SSF52540">
    <property type="entry name" value="P-loop containing nucleoside triphosphate hydrolases"/>
    <property type="match status" value="1"/>
</dbReference>
<dbReference type="Pfam" id="PF09820">
    <property type="entry name" value="AAA-ATPase_like"/>
    <property type="match status" value="1"/>
</dbReference>
<comment type="caution">
    <text evidence="2">The sequence shown here is derived from an EMBL/GenBank/DDBJ whole genome shotgun (WGS) entry which is preliminary data.</text>
</comment>
<dbReference type="AlphaFoldDB" id="A0A9D9DYT7"/>
<evidence type="ECO:0000313" key="2">
    <source>
        <dbReference type="EMBL" id="MBO8435540.1"/>
    </source>
</evidence>
<dbReference type="Proteomes" id="UP000823615">
    <property type="component" value="Unassembled WGS sequence"/>
</dbReference>
<evidence type="ECO:0000313" key="3">
    <source>
        <dbReference type="Proteomes" id="UP000823615"/>
    </source>
</evidence>
<name>A0A9D9DYT7_9SPIO</name>
<sequence>MEKRIKLPSGRTDFRKIREYCNYYVDKTGNISKLIRDDSDAILFTRPRRFGKTTFQSMLRAFFDIREDSRDIFSGLAIMNDEEAVENWMNRYPVIYLTFKDVDGLSFSSAVSKLRTQILEFFQSYAFLPDKGIPDGDEPAFRSILKNTASVDEISQSLRLLVKLLYNYYGKKAIILIDEYDVPLDKAEK</sequence>
<feature type="domain" description="AAA-ATPase-like" evidence="1">
    <location>
        <begin position="8"/>
        <end position="185"/>
    </location>
</feature>
<dbReference type="PANTHER" id="PTHR34825">
    <property type="entry name" value="CONSERVED PROTEIN, WITH A WEAK D-GALACTARATE DEHYDRATASE/ALTRONATE HYDROLASE DOMAIN"/>
    <property type="match status" value="1"/>
</dbReference>
<feature type="non-terminal residue" evidence="2">
    <location>
        <position position="189"/>
    </location>
</feature>
<dbReference type="PANTHER" id="PTHR34825:SF1">
    <property type="entry name" value="AAA-ATPASE-LIKE DOMAIN-CONTAINING PROTEIN"/>
    <property type="match status" value="1"/>
</dbReference>